<organism evidence="6 7">
    <name type="scientific">Amycolatopsis japonica</name>
    <dbReference type="NCBI Taxonomy" id="208439"/>
    <lineage>
        <taxon>Bacteria</taxon>
        <taxon>Bacillati</taxon>
        <taxon>Actinomycetota</taxon>
        <taxon>Actinomycetes</taxon>
        <taxon>Pseudonocardiales</taxon>
        <taxon>Pseudonocardiaceae</taxon>
        <taxon>Amycolatopsis</taxon>
        <taxon>Amycolatopsis japonica group</taxon>
    </lineage>
</organism>
<feature type="coiled-coil region" evidence="4">
    <location>
        <begin position="447"/>
        <end position="474"/>
    </location>
</feature>
<name>A0A075UMK1_9PSEU</name>
<dbReference type="Proteomes" id="UP000028492">
    <property type="component" value="Chromosome"/>
</dbReference>
<comment type="subunit">
    <text evidence="2">Heterodimer of SbcC and SbcD.</text>
</comment>
<reference evidence="6 7" key="1">
    <citation type="journal article" date="2014" name="J. Biotechnol.">
        <title>Complete genome sequence of the actinobacterium Amycolatopsis japonica MG417-CF17(T) (=DSM 44213T) producing (S,S)-N,N'-ethylenediaminedisuccinic acid.</title>
        <authorList>
            <person name="Stegmann E."/>
            <person name="Albersmeier A."/>
            <person name="Spohn M."/>
            <person name="Gert H."/>
            <person name="Weber T."/>
            <person name="Wohlleben W."/>
            <person name="Kalinowski J."/>
            <person name="Ruckert C."/>
        </authorList>
    </citation>
    <scope>NUCLEOTIDE SEQUENCE [LARGE SCALE GENOMIC DNA]</scope>
    <source>
        <strain evidence="7">MG417-CF17 (DSM 44213)</strain>
    </source>
</reference>
<feature type="coiled-coil region" evidence="4">
    <location>
        <begin position="212"/>
        <end position="253"/>
    </location>
</feature>
<sequence>MIFDELVLHNVGVFGGRHSFTLTPPTPSKPVTLIGALNGGGKTTFLDAIQLALFGPLARTTSRGNGSYQQYLRRLIHSGVPPEDGASIELAFHIVEQGQDRHYRVCRSWAGTSTGAKERLDILVDDRPDTTLSRQWAERVDAFVPRGVAELFFFDGEKIETLAELDNAREMLRTAIGALLGLDLVDRLAADLTVVERNHKADHATPAMQKLLDAERKKLATYRQDREGAKDRVAEAQGAHDRAEKVLHDLEVKIQLEGGELLDRSRELEAAKLHLTASKKDLDTRLTDLAAGTLPLQLVRDQLETLADHADVELERIHLHDIADLLKSRDRTTIQQLRQHNVPDTVVQALQRSLTEDRRTRRGSPQRARITDLDRDGVAALRQLLESGLDQEIHAAQSLIEQRHKVENEVEDVLRGLANVPSEEALDDLHKRRNDAHRAVAAAAQALTHAEAEVAAASAAEDEMERKLSRLLDKAADEMTAADDSRRLIEHSQRVRATLKKFRHEATRRNVDRIQRLILESLQRLARKNRLITDISIDPETFSVELHGQDGTVLLPQQLSAGERQLLAVSMLWGLAQASGRPLPVVIDTPLGRLDGIHRSHLIERYFPQASHQVILLSTDQEIDEAAWNKLRKHVGHTYQLEHDTNSGVTTAKTGYLW</sequence>
<dbReference type="InterPro" id="IPR038729">
    <property type="entry name" value="Rad50/SbcC_AAA"/>
</dbReference>
<accession>A0A075UMK1</accession>
<dbReference type="STRING" id="208439.AJAP_03450"/>
<evidence type="ECO:0000256" key="4">
    <source>
        <dbReference type="SAM" id="Coils"/>
    </source>
</evidence>
<evidence type="ECO:0000256" key="1">
    <source>
        <dbReference type="ARBA" id="ARBA00006930"/>
    </source>
</evidence>
<dbReference type="eggNOG" id="COG0419">
    <property type="taxonomic scope" value="Bacteria"/>
</dbReference>
<dbReference type="KEGG" id="aja:AJAP_03450"/>
<evidence type="ECO:0000256" key="3">
    <source>
        <dbReference type="ARBA" id="ARBA00013368"/>
    </source>
</evidence>
<dbReference type="PANTHER" id="PTHR32114:SF2">
    <property type="entry name" value="ABC TRANSPORTER ABCH.3"/>
    <property type="match status" value="1"/>
</dbReference>
<feature type="domain" description="Rad50/SbcC-type AAA" evidence="5">
    <location>
        <begin position="6"/>
        <end position="200"/>
    </location>
</feature>
<dbReference type="InterPro" id="IPR017599">
    <property type="entry name" value="DNA_S_DndD"/>
</dbReference>
<dbReference type="AlphaFoldDB" id="A0A075UMK1"/>
<evidence type="ECO:0000256" key="2">
    <source>
        <dbReference type="ARBA" id="ARBA00011322"/>
    </source>
</evidence>
<protein>
    <recommendedName>
        <fullName evidence="3">Nuclease SbcCD subunit C</fullName>
    </recommendedName>
</protein>
<comment type="similarity">
    <text evidence="1">Belongs to the SMC family. SbcC subfamily.</text>
</comment>
<dbReference type="InterPro" id="IPR027417">
    <property type="entry name" value="P-loop_NTPase"/>
</dbReference>
<dbReference type="PANTHER" id="PTHR32114">
    <property type="entry name" value="ABC TRANSPORTER ABCH.3"/>
    <property type="match status" value="1"/>
</dbReference>
<dbReference type="NCBIfam" id="TIGR03185">
    <property type="entry name" value="DNA_S_dndD"/>
    <property type="match status" value="1"/>
</dbReference>
<dbReference type="GO" id="GO:0006302">
    <property type="term" value="P:double-strand break repair"/>
    <property type="evidence" value="ECO:0007669"/>
    <property type="project" value="InterPro"/>
</dbReference>
<keyword evidence="4" id="KW-0175">Coiled coil</keyword>
<dbReference type="RefSeq" id="WP_038508103.1">
    <property type="nucleotide sequence ID" value="NZ_CP008953.1"/>
</dbReference>
<evidence type="ECO:0000313" key="6">
    <source>
        <dbReference type="EMBL" id="AIG73616.1"/>
    </source>
</evidence>
<evidence type="ECO:0000259" key="5">
    <source>
        <dbReference type="Pfam" id="PF13476"/>
    </source>
</evidence>
<evidence type="ECO:0000313" key="7">
    <source>
        <dbReference type="Proteomes" id="UP000028492"/>
    </source>
</evidence>
<dbReference type="HOGENOM" id="CLU_024631_0_0_11"/>
<gene>
    <name evidence="6" type="ORF">AJAP_03450</name>
</gene>
<dbReference type="SUPFAM" id="SSF52540">
    <property type="entry name" value="P-loop containing nucleoside triphosphate hydrolases"/>
    <property type="match status" value="1"/>
</dbReference>
<dbReference type="EMBL" id="CP008953">
    <property type="protein sequence ID" value="AIG73616.1"/>
    <property type="molecule type" value="Genomic_DNA"/>
</dbReference>
<dbReference type="Pfam" id="PF13476">
    <property type="entry name" value="AAA_23"/>
    <property type="match status" value="1"/>
</dbReference>
<proteinExistence type="inferred from homology"/>
<dbReference type="Gene3D" id="3.40.50.300">
    <property type="entry name" value="P-loop containing nucleotide triphosphate hydrolases"/>
    <property type="match status" value="2"/>
</dbReference>
<keyword evidence="7" id="KW-1185">Reference proteome</keyword>
<dbReference type="GO" id="GO:0016887">
    <property type="term" value="F:ATP hydrolysis activity"/>
    <property type="evidence" value="ECO:0007669"/>
    <property type="project" value="InterPro"/>
</dbReference>